<keyword evidence="1" id="KW-0812">Transmembrane</keyword>
<organism evidence="4 5">
    <name type="scientific">Mycobacterium syngnathidarum</name>
    <dbReference type="NCBI Taxonomy" id="1908205"/>
    <lineage>
        <taxon>Bacteria</taxon>
        <taxon>Bacillati</taxon>
        <taxon>Actinomycetota</taxon>
        <taxon>Actinomycetes</taxon>
        <taxon>Mycobacteriales</taxon>
        <taxon>Mycobacteriaceae</taxon>
        <taxon>Mycobacterium</taxon>
    </lineage>
</organism>
<dbReference type="InterPro" id="IPR024516">
    <property type="entry name" value="Mce_C"/>
</dbReference>
<dbReference type="PANTHER" id="PTHR33371:SF17">
    <property type="entry name" value="MCE-FAMILY PROTEIN MCE1B"/>
    <property type="match status" value="1"/>
</dbReference>
<dbReference type="RefSeq" id="WP_070187031.1">
    <property type="nucleotide sequence ID" value="NZ_MLHV01000004.1"/>
</dbReference>
<evidence type="ECO:0000313" key="5">
    <source>
        <dbReference type="Proteomes" id="UP000179636"/>
    </source>
</evidence>
<dbReference type="GO" id="GO:0005576">
    <property type="term" value="C:extracellular region"/>
    <property type="evidence" value="ECO:0007669"/>
    <property type="project" value="TreeGrafter"/>
</dbReference>
<dbReference type="InterPro" id="IPR005693">
    <property type="entry name" value="Mce"/>
</dbReference>
<reference evidence="4 5" key="1">
    <citation type="submission" date="2016-10" db="EMBL/GenBank/DDBJ databases">
        <title>Evaluation of Human, Animal and Environmental Mycobacterium chelonae Isolates by Core Genome Phylogenomic Analysis, Targeted Gene Comparison, and Anti-microbial Susceptibility Patterns: A Tale of Mistaken Identities.</title>
        <authorList>
            <person name="Fogelson S.B."/>
            <person name="Camus A.C."/>
            <person name="Lorenz W."/>
            <person name="Vasireddy R."/>
            <person name="Vasireddy S."/>
            <person name="Smith T."/>
            <person name="Brown-Elliott B.A."/>
            <person name="Wallace R.J.Jr."/>
            <person name="Hasan N.A."/>
            <person name="Reischl U."/>
            <person name="Sanchez S."/>
        </authorList>
    </citation>
    <scope>NUCLEOTIDE SEQUENCE [LARGE SCALE GENOMIC DNA]</scope>
    <source>
        <strain evidence="4 5">24999</strain>
    </source>
</reference>
<evidence type="ECO:0000256" key="1">
    <source>
        <dbReference type="SAM" id="Phobius"/>
    </source>
</evidence>
<feature type="domain" description="Mammalian cell entry C-terminal" evidence="3">
    <location>
        <begin position="119"/>
        <end position="331"/>
    </location>
</feature>
<dbReference type="STRING" id="1908205.BKG60_21600"/>
<sequence>MKDNLSGAVWRLVIFVTVCVLGLVALLAVFAQLRFQDEKTYNALFTNATGLANGNFVRIAGVEVGKVKKLTVRDDNLVTVEFSADDTVVLTEGTRASVRYDNLIGGRFLALEEGAGDVTRLEPGDTIPVDQTQPALDLDALIGGFRPLFRALDPEQVNALSGQLISALQGQGGTVGSFLTQTAALTSTLADRDQLIGEVITNLNTVLGSLGEQSGQFSEAVDSLSQLVAALAERKTDVGSAVHNIDDATGSITDLLARSRAPFGKTVREADRAAGIVVADHEYLDNFLNTLPDTFQMLGRQGIYGDYFSFYLCDIVLKLNGKGGQPVYVKMAGQSSGRCTPK</sequence>
<name>A0A1S1KFA9_9MYCO</name>
<protein>
    <submittedName>
        <fullName evidence="4">Mammalian cell entry protein</fullName>
    </submittedName>
</protein>
<evidence type="ECO:0000259" key="2">
    <source>
        <dbReference type="Pfam" id="PF02470"/>
    </source>
</evidence>
<comment type="caution">
    <text evidence="4">The sequence shown here is derived from an EMBL/GenBank/DDBJ whole genome shotgun (WGS) entry which is preliminary data.</text>
</comment>
<keyword evidence="1" id="KW-0472">Membrane</keyword>
<feature type="domain" description="Mce/MlaD" evidence="2">
    <location>
        <begin position="39"/>
        <end position="114"/>
    </location>
</feature>
<dbReference type="GO" id="GO:0051701">
    <property type="term" value="P:biological process involved in interaction with host"/>
    <property type="evidence" value="ECO:0007669"/>
    <property type="project" value="TreeGrafter"/>
</dbReference>
<keyword evidence="5" id="KW-1185">Reference proteome</keyword>
<dbReference type="PANTHER" id="PTHR33371">
    <property type="entry name" value="INTERMEMBRANE PHOSPHOLIPID TRANSPORT SYSTEM BINDING PROTEIN MLAD-RELATED"/>
    <property type="match status" value="1"/>
</dbReference>
<gene>
    <name evidence="4" type="ORF">BKG61_05560</name>
</gene>
<proteinExistence type="predicted"/>
<dbReference type="InterPro" id="IPR052336">
    <property type="entry name" value="MlaD_Phospholipid_Transporter"/>
</dbReference>
<dbReference type="Pfam" id="PF02470">
    <property type="entry name" value="MlaD"/>
    <property type="match status" value="1"/>
</dbReference>
<dbReference type="OrthoDB" id="338143at2"/>
<feature type="transmembrane region" description="Helical" evidence="1">
    <location>
        <begin position="12"/>
        <end position="33"/>
    </location>
</feature>
<dbReference type="NCBIfam" id="TIGR00996">
    <property type="entry name" value="Mtu_fam_mce"/>
    <property type="match status" value="1"/>
</dbReference>
<dbReference type="AlphaFoldDB" id="A0A1S1KFA9"/>
<evidence type="ECO:0000259" key="3">
    <source>
        <dbReference type="Pfam" id="PF11887"/>
    </source>
</evidence>
<dbReference type="InterPro" id="IPR003399">
    <property type="entry name" value="Mce/MlaD"/>
</dbReference>
<dbReference type="EMBL" id="MLHV01000004">
    <property type="protein sequence ID" value="OHU06711.1"/>
    <property type="molecule type" value="Genomic_DNA"/>
</dbReference>
<evidence type="ECO:0000313" key="4">
    <source>
        <dbReference type="EMBL" id="OHU06711.1"/>
    </source>
</evidence>
<keyword evidence="1" id="KW-1133">Transmembrane helix</keyword>
<dbReference type="Proteomes" id="UP000179636">
    <property type="component" value="Unassembled WGS sequence"/>
</dbReference>
<dbReference type="Pfam" id="PF11887">
    <property type="entry name" value="Mce4_CUP1"/>
    <property type="match status" value="1"/>
</dbReference>
<accession>A0A1S1KFA9</accession>